<name>A0A8H3Q967_GIBZA</name>
<dbReference type="PROSITE" id="PS50850">
    <property type="entry name" value="MFS"/>
    <property type="match status" value="1"/>
</dbReference>
<comment type="similarity">
    <text evidence="2">Belongs to the major facilitator superfamily. Sugar transporter (TC 2.A.1.1) family.</text>
</comment>
<dbReference type="Pfam" id="PF00083">
    <property type="entry name" value="Sugar_tr"/>
    <property type="match status" value="1"/>
</dbReference>
<comment type="caution">
    <text evidence="6">The sequence shown here is derived from an EMBL/GenBank/DDBJ whole genome shotgun (WGS) entry which is preliminary data.</text>
</comment>
<dbReference type="GO" id="GO:0016020">
    <property type="term" value="C:membrane"/>
    <property type="evidence" value="ECO:0007669"/>
    <property type="project" value="UniProtKB-SubCell"/>
</dbReference>
<sequence length="291" mass="31996">MARVCRPQGGRGLCIAEHHAGGDINSPLVIYETEEIINTIKAEQEAHASASYADMLKTKGNRWRLLISVSLGIFSQWSGNGVVSYYLAMVIQTVGITSVTYQTLISACLQVWNLLWAVAAAAMVEKLGRRPLFLTSAGTMLASYIAISGLSGSFASTENSAVGLAVIPLLFIFFAGYDIALTPLVIAYPIEIWQYQLRSRGFSVMWISGIVAGIFNMFVNPIALGSIGWKYYFTYIVFLIAFVVIAYFFYPETKGRTLEQMAYIFDGEDAVTEGVEDKPKVLSVELERKSG</sequence>
<evidence type="ECO:0000256" key="3">
    <source>
        <dbReference type="ARBA" id="ARBA00022692"/>
    </source>
</evidence>
<dbReference type="InterPro" id="IPR020846">
    <property type="entry name" value="MFS_dom"/>
</dbReference>
<dbReference type="InterPro" id="IPR005829">
    <property type="entry name" value="Sugar_transporter_CS"/>
</dbReference>
<evidence type="ECO:0000256" key="2">
    <source>
        <dbReference type="ARBA" id="ARBA00010992"/>
    </source>
</evidence>
<dbReference type="PANTHER" id="PTHR48022:SF3">
    <property type="entry name" value="HEXOSE TRANSPORTER PROTEIN (AFU_ORTHOLOGUE AFUA_8G04480)-RELATED"/>
    <property type="match status" value="1"/>
</dbReference>
<gene>
    <name evidence="6" type="ORF">MDCFG202_LOCUS19983</name>
</gene>
<dbReference type="Proteomes" id="UP000746612">
    <property type="component" value="Unassembled WGS sequence"/>
</dbReference>
<protein>
    <submittedName>
        <fullName evidence="6">Uncharacterized protein</fullName>
    </submittedName>
</protein>
<reference evidence="6" key="1">
    <citation type="submission" date="2021-03" db="EMBL/GenBank/DDBJ databases">
        <authorList>
            <person name="Alouane T."/>
            <person name="Langin T."/>
            <person name="Bonhomme L."/>
        </authorList>
    </citation>
    <scope>NUCLEOTIDE SEQUENCE</scope>
    <source>
        <strain evidence="6">MDC_Fg202</strain>
    </source>
</reference>
<evidence type="ECO:0000256" key="1">
    <source>
        <dbReference type="ARBA" id="ARBA00004141"/>
    </source>
</evidence>
<dbReference type="InterPro" id="IPR005828">
    <property type="entry name" value="MFS_sugar_transport-like"/>
</dbReference>
<evidence type="ECO:0000256" key="4">
    <source>
        <dbReference type="ARBA" id="ARBA00022989"/>
    </source>
</evidence>
<dbReference type="InterPro" id="IPR036259">
    <property type="entry name" value="MFS_trans_sf"/>
</dbReference>
<dbReference type="PANTHER" id="PTHR48022">
    <property type="entry name" value="PLASTIDIC GLUCOSE TRANSPORTER 4"/>
    <property type="match status" value="1"/>
</dbReference>
<evidence type="ECO:0000313" key="6">
    <source>
        <dbReference type="EMBL" id="CAG1964421.1"/>
    </source>
</evidence>
<dbReference type="SUPFAM" id="SSF103473">
    <property type="entry name" value="MFS general substrate transporter"/>
    <property type="match status" value="1"/>
</dbReference>
<keyword evidence="4" id="KW-1133">Transmembrane helix</keyword>
<dbReference type="AlphaFoldDB" id="A0A8H3Q967"/>
<dbReference type="PROSITE" id="PS00216">
    <property type="entry name" value="SUGAR_TRANSPORT_1"/>
    <property type="match status" value="1"/>
</dbReference>
<evidence type="ECO:0000256" key="5">
    <source>
        <dbReference type="ARBA" id="ARBA00023136"/>
    </source>
</evidence>
<organism evidence="6 7">
    <name type="scientific">Gibberella zeae</name>
    <name type="common">Wheat head blight fungus</name>
    <name type="synonym">Fusarium graminearum</name>
    <dbReference type="NCBI Taxonomy" id="5518"/>
    <lineage>
        <taxon>Eukaryota</taxon>
        <taxon>Fungi</taxon>
        <taxon>Dikarya</taxon>
        <taxon>Ascomycota</taxon>
        <taxon>Pezizomycotina</taxon>
        <taxon>Sordariomycetes</taxon>
        <taxon>Hypocreomycetidae</taxon>
        <taxon>Hypocreales</taxon>
        <taxon>Nectriaceae</taxon>
        <taxon>Fusarium</taxon>
    </lineage>
</organism>
<accession>A0A8H3Q967</accession>
<proteinExistence type="inferred from homology"/>
<dbReference type="EMBL" id="CAJPIJ010000054">
    <property type="protein sequence ID" value="CAG1964421.1"/>
    <property type="molecule type" value="Genomic_DNA"/>
</dbReference>
<keyword evidence="3" id="KW-0812">Transmembrane</keyword>
<evidence type="ECO:0000313" key="7">
    <source>
        <dbReference type="Proteomes" id="UP000746612"/>
    </source>
</evidence>
<dbReference type="GO" id="GO:0005351">
    <property type="term" value="F:carbohydrate:proton symporter activity"/>
    <property type="evidence" value="ECO:0007669"/>
    <property type="project" value="TreeGrafter"/>
</dbReference>
<keyword evidence="5" id="KW-0472">Membrane</keyword>
<comment type="subcellular location">
    <subcellularLocation>
        <location evidence="1">Membrane</location>
        <topology evidence="1">Multi-pass membrane protein</topology>
    </subcellularLocation>
</comment>
<dbReference type="InterPro" id="IPR050360">
    <property type="entry name" value="MFS_Sugar_Transporters"/>
</dbReference>
<dbReference type="Gene3D" id="1.20.1250.20">
    <property type="entry name" value="MFS general substrate transporter like domains"/>
    <property type="match status" value="1"/>
</dbReference>